<sequence length="370" mass="41029">KSLEIAISSVEPRKLIRNAMTISDEILMIEQDKYDLKKFERILIVGGGKATAQMAIALDELLKTSSKIEYEGFLNIPEDQELKLLTPTKNIKMNLASHPIPNEAGLNGVNKMLELVESSSKRDLIICLFSGGGSALLPMPKKNINITDIQKINSLLLASGASIHEINTIRKHISDFKGGKLAKRIYETSKATTLTIIISDVVGNKLDSIASGPTIPDLTSFNDAYNVLLKYNLLDRIPMSAKAVIMEGVKNPRLENPSENDPVFENVHTYLIGSVELSVEEVSNYLRKHDFEIDYFSNKISGEAADFGKGLFYLITEKLKKYPKEPEKSRIAMIGTGELTVTLRGKGIGGRNQEMLLNLLNTIKSEKIDY</sequence>
<dbReference type="Gene3D" id="3.40.1480.10">
    <property type="entry name" value="MOFRL domain"/>
    <property type="match status" value="1"/>
</dbReference>
<evidence type="ECO:0000259" key="1">
    <source>
        <dbReference type="Pfam" id="PF05161"/>
    </source>
</evidence>
<dbReference type="EMBL" id="BARU01008362">
    <property type="protein sequence ID" value="GAH40250.1"/>
    <property type="molecule type" value="Genomic_DNA"/>
</dbReference>
<dbReference type="AlphaFoldDB" id="X1G5Y7"/>
<reference evidence="3" key="1">
    <citation type="journal article" date="2014" name="Front. Microbiol.">
        <title>High frequency of phylogenetically diverse reductive dehalogenase-homologous genes in deep subseafloor sedimentary metagenomes.</title>
        <authorList>
            <person name="Kawai M."/>
            <person name="Futagami T."/>
            <person name="Toyoda A."/>
            <person name="Takaki Y."/>
            <person name="Nishi S."/>
            <person name="Hori S."/>
            <person name="Arai W."/>
            <person name="Tsubouchi T."/>
            <person name="Morono Y."/>
            <person name="Uchiyama I."/>
            <person name="Ito T."/>
            <person name="Fujiyama A."/>
            <person name="Inagaki F."/>
            <person name="Takami H."/>
        </authorList>
    </citation>
    <scope>NUCLEOTIDE SEQUENCE</scope>
    <source>
        <strain evidence="3">Expedition CK06-06</strain>
    </source>
</reference>
<evidence type="ECO:0000259" key="2">
    <source>
        <dbReference type="Pfam" id="PF13660"/>
    </source>
</evidence>
<dbReference type="GO" id="GO:0008887">
    <property type="term" value="F:glycerate kinase activity"/>
    <property type="evidence" value="ECO:0007669"/>
    <property type="project" value="InterPro"/>
</dbReference>
<evidence type="ECO:0008006" key="4">
    <source>
        <dbReference type="Google" id="ProtNLM"/>
    </source>
</evidence>
<feature type="domain" description="MOFRL-associated" evidence="2">
    <location>
        <begin position="3"/>
        <end position="245"/>
    </location>
</feature>
<name>X1G5Y7_9ZZZZ</name>
<dbReference type="PANTHER" id="PTHR12227">
    <property type="entry name" value="GLYCERATE KINASE"/>
    <property type="match status" value="1"/>
</dbReference>
<feature type="non-terminal residue" evidence="3">
    <location>
        <position position="370"/>
    </location>
</feature>
<dbReference type="GO" id="GO:0005737">
    <property type="term" value="C:cytoplasm"/>
    <property type="evidence" value="ECO:0007669"/>
    <property type="project" value="TreeGrafter"/>
</dbReference>
<dbReference type="InterPro" id="IPR025286">
    <property type="entry name" value="MOFRL_assoc_dom"/>
</dbReference>
<dbReference type="Gene3D" id="3.40.50.10180">
    <property type="entry name" value="Glycerate kinase, MOFRL-like N-terminal domain"/>
    <property type="match status" value="1"/>
</dbReference>
<feature type="non-terminal residue" evidence="3">
    <location>
        <position position="1"/>
    </location>
</feature>
<dbReference type="InterPro" id="IPR037035">
    <property type="entry name" value="GK-like_C_sf"/>
</dbReference>
<dbReference type="InterPro" id="IPR007835">
    <property type="entry name" value="MOFRL"/>
</dbReference>
<feature type="domain" description="MOFRL" evidence="1">
    <location>
        <begin position="332"/>
        <end position="364"/>
    </location>
</feature>
<dbReference type="Pfam" id="PF13660">
    <property type="entry name" value="DUF4147"/>
    <property type="match status" value="1"/>
</dbReference>
<accession>X1G5Y7</accession>
<dbReference type="SUPFAM" id="SSF82544">
    <property type="entry name" value="GckA/TtuD-like"/>
    <property type="match status" value="1"/>
</dbReference>
<proteinExistence type="predicted"/>
<organism evidence="3">
    <name type="scientific">marine sediment metagenome</name>
    <dbReference type="NCBI Taxonomy" id="412755"/>
    <lineage>
        <taxon>unclassified sequences</taxon>
        <taxon>metagenomes</taxon>
        <taxon>ecological metagenomes</taxon>
    </lineage>
</organism>
<dbReference type="InterPro" id="IPR038614">
    <property type="entry name" value="GK_N_sf"/>
</dbReference>
<comment type="caution">
    <text evidence="3">The sequence shown here is derived from an EMBL/GenBank/DDBJ whole genome shotgun (WGS) entry which is preliminary data.</text>
</comment>
<protein>
    <recommendedName>
        <fullName evidence="4">MOFRL-associated domain-containing protein</fullName>
    </recommendedName>
</protein>
<dbReference type="PANTHER" id="PTHR12227:SF0">
    <property type="entry name" value="GLYCERATE KINASE"/>
    <property type="match status" value="1"/>
</dbReference>
<evidence type="ECO:0000313" key="3">
    <source>
        <dbReference type="EMBL" id="GAH40250.1"/>
    </source>
</evidence>
<dbReference type="Pfam" id="PF05161">
    <property type="entry name" value="MOFRL"/>
    <property type="match status" value="1"/>
</dbReference>
<gene>
    <name evidence="3" type="ORF">S03H2_16374</name>
</gene>
<dbReference type="InterPro" id="IPR039760">
    <property type="entry name" value="MOFRL_protein"/>
</dbReference>